<evidence type="ECO:0000313" key="4">
    <source>
        <dbReference type="Proteomes" id="UP000886523"/>
    </source>
</evidence>
<dbReference type="PANTHER" id="PTHR48029">
    <property type="entry name" value="NUCLEOLAR PROTEIN 8"/>
    <property type="match status" value="1"/>
</dbReference>
<dbReference type="InterPro" id="IPR012677">
    <property type="entry name" value="Nucleotide-bd_a/b_plait_sf"/>
</dbReference>
<feature type="region of interest" description="Disordered" evidence="2">
    <location>
        <begin position="431"/>
        <end position="487"/>
    </location>
</feature>
<dbReference type="OrthoDB" id="21643at2759"/>
<evidence type="ECO:0000256" key="2">
    <source>
        <dbReference type="SAM" id="MobiDB-lite"/>
    </source>
</evidence>
<protein>
    <recommendedName>
        <fullName evidence="5">RRM domain-containing protein</fullName>
    </recommendedName>
</protein>
<feature type="region of interest" description="Disordered" evidence="2">
    <location>
        <begin position="174"/>
        <end position="204"/>
    </location>
</feature>
<keyword evidence="4" id="KW-1185">Reference proteome</keyword>
<proteinExistence type="predicted"/>
<dbReference type="PANTHER" id="PTHR48029:SF1">
    <property type="entry name" value="NUCLEOLAR PROTEIN 8"/>
    <property type="match status" value="1"/>
</dbReference>
<sequence length="653" mass="71027">MADNDILRRRLIVSGLTPAITKDALSQRLTSFGIVESIDGVGSLDGNGHPRKFAHLTLVTTKAKLSRCITALTGSSWKGTRLRVGEARPTLTEKIAFEKDIASGKRVREDYDSVSYLSEKRRKTNPAFEKKTRKRTLQTSREAPDMSLVTLENIKQKKGWNVSSGNRIIRPIRMRPSHPLPPAHPASAGLTASAPPKADPPERETKLNTKMAKINTNVQAKKTLVTKKTKLAAKQSRNKLVHARRTIIDPTRYGSIHQKLTTSASRNDGYWTFDGEVQKWVKLADDDYTVLDVESLGPSHRGSTPSPKIMAIDSAVESDRPVPSTHRRRRSPSTSTALNPLTLPGPAANQPLSISASPTSPIPAVSKSVATALLTTSIESGVNDDAIAIQLRDEKSKGLAIMHSLLKNGWEVGSDDGVVGEKVIRLASVSVGSESGKDGEDGEKADQSTEVEESDSEDDAADAPSDSPQTDAAVPAPPPSTSQPKSLKDMFAPREEEAGFSLFGNLAASGVEIELDLEEEEEVYPIGTKTINQTSAAVAAAPITALAPVFRNEALLFDSSSPMFFPILPSYRDDGFPGKKGARPKDLFDIGLDRGWAAKAGGGFWRTSNEEEIRERWDMVKGDLTREFKKRHREALKKRKRGHGISIADRDAN</sequence>
<dbReference type="AlphaFoldDB" id="A0A9P6B3L0"/>
<evidence type="ECO:0000256" key="1">
    <source>
        <dbReference type="ARBA" id="ARBA00022884"/>
    </source>
</evidence>
<reference evidence="3" key="1">
    <citation type="journal article" date="2020" name="Nat. Commun.">
        <title>Large-scale genome sequencing of mycorrhizal fungi provides insights into the early evolution of symbiotic traits.</title>
        <authorList>
            <person name="Miyauchi S."/>
            <person name="Kiss E."/>
            <person name="Kuo A."/>
            <person name="Drula E."/>
            <person name="Kohler A."/>
            <person name="Sanchez-Garcia M."/>
            <person name="Morin E."/>
            <person name="Andreopoulos B."/>
            <person name="Barry K.W."/>
            <person name="Bonito G."/>
            <person name="Buee M."/>
            <person name="Carver A."/>
            <person name="Chen C."/>
            <person name="Cichocki N."/>
            <person name="Clum A."/>
            <person name="Culley D."/>
            <person name="Crous P.W."/>
            <person name="Fauchery L."/>
            <person name="Girlanda M."/>
            <person name="Hayes R.D."/>
            <person name="Keri Z."/>
            <person name="LaButti K."/>
            <person name="Lipzen A."/>
            <person name="Lombard V."/>
            <person name="Magnuson J."/>
            <person name="Maillard F."/>
            <person name="Murat C."/>
            <person name="Nolan M."/>
            <person name="Ohm R.A."/>
            <person name="Pangilinan J."/>
            <person name="Pereira M.F."/>
            <person name="Perotto S."/>
            <person name="Peter M."/>
            <person name="Pfister S."/>
            <person name="Riley R."/>
            <person name="Sitrit Y."/>
            <person name="Stielow J.B."/>
            <person name="Szollosi G."/>
            <person name="Zifcakova L."/>
            <person name="Stursova M."/>
            <person name="Spatafora J.W."/>
            <person name="Tedersoo L."/>
            <person name="Vaario L.M."/>
            <person name="Yamada A."/>
            <person name="Yan M."/>
            <person name="Wang P."/>
            <person name="Xu J."/>
            <person name="Bruns T."/>
            <person name="Baldrian P."/>
            <person name="Vilgalys R."/>
            <person name="Dunand C."/>
            <person name="Henrissat B."/>
            <person name="Grigoriev I.V."/>
            <person name="Hibbett D."/>
            <person name="Nagy L.G."/>
            <person name="Martin F.M."/>
        </authorList>
    </citation>
    <scope>NUCLEOTIDE SEQUENCE</scope>
    <source>
        <strain evidence="3">UP504</strain>
    </source>
</reference>
<dbReference type="Proteomes" id="UP000886523">
    <property type="component" value="Unassembled WGS sequence"/>
</dbReference>
<dbReference type="EMBL" id="MU128934">
    <property type="protein sequence ID" value="KAF9517099.1"/>
    <property type="molecule type" value="Genomic_DNA"/>
</dbReference>
<keyword evidence="1" id="KW-0694">RNA-binding</keyword>
<evidence type="ECO:0008006" key="5">
    <source>
        <dbReference type="Google" id="ProtNLM"/>
    </source>
</evidence>
<comment type="caution">
    <text evidence="3">The sequence shown here is derived from an EMBL/GenBank/DDBJ whole genome shotgun (WGS) entry which is preliminary data.</text>
</comment>
<accession>A0A9P6B3L0</accession>
<feature type="compositionally biased region" description="Low complexity" evidence="2">
    <location>
        <begin position="351"/>
        <end position="360"/>
    </location>
</feature>
<dbReference type="GO" id="GO:0003723">
    <property type="term" value="F:RNA binding"/>
    <property type="evidence" value="ECO:0007669"/>
    <property type="project" value="UniProtKB-KW"/>
</dbReference>
<evidence type="ECO:0000313" key="3">
    <source>
        <dbReference type="EMBL" id="KAF9517099.1"/>
    </source>
</evidence>
<organism evidence="3 4">
    <name type="scientific">Hydnum rufescens UP504</name>
    <dbReference type="NCBI Taxonomy" id="1448309"/>
    <lineage>
        <taxon>Eukaryota</taxon>
        <taxon>Fungi</taxon>
        <taxon>Dikarya</taxon>
        <taxon>Basidiomycota</taxon>
        <taxon>Agaricomycotina</taxon>
        <taxon>Agaricomycetes</taxon>
        <taxon>Cantharellales</taxon>
        <taxon>Hydnaceae</taxon>
        <taxon>Hydnum</taxon>
    </lineage>
</organism>
<name>A0A9P6B3L0_9AGAM</name>
<feature type="compositionally biased region" description="Acidic residues" evidence="2">
    <location>
        <begin position="449"/>
        <end position="461"/>
    </location>
</feature>
<dbReference type="Gene3D" id="3.30.70.330">
    <property type="match status" value="1"/>
</dbReference>
<feature type="region of interest" description="Disordered" evidence="2">
    <location>
        <begin position="315"/>
        <end position="360"/>
    </location>
</feature>
<feature type="compositionally biased region" description="Low complexity" evidence="2">
    <location>
        <begin position="462"/>
        <end position="473"/>
    </location>
</feature>
<gene>
    <name evidence="3" type="ORF">BS47DRAFT_568503</name>
</gene>
<feature type="compositionally biased region" description="Basic and acidic residues" evidence="2">
    <location>
        <begin position="435"/>
        <end position="447"/>
    </location>
</feature>
<dbReference type="InterPro" id="IPR035979">
    <property type="entry name" value="RBD_domain_sf"/>
</dbReference>
<dbReference type="SUPFAM" id="SSF54928">
    <property type="entry name" value="RNA-binding domain, RBD"/>
    <property type="match status" value="1"/>
</dbReference>